<keyword evidence="2" id="KW-1003">Cell membrane</keyword>
<dbReference type="GO" id="GO:0005886">
    <property type="term" value="C:plasma membrane"/>
    <property type="evidence" value="ECO:0007669"/>
    <property type="project" value="UniProtKB-SubCell"/>
</dbReference>
<organism evidence="8 9">
    <name type="scientific">Marivirga lumbricoides</name>
    <dbReference type="NCBI Taxonomy" id="1046115"/>
    <lineage>
        <taxon>Bacteria</taxon>
        <taxon>Pseudomonadati</taxon>
        <taxon>Bacteroidota</taxon>
        <taxon>Cytophagia</taxon>
        <taxon>Cytophagales</taxon>
        <taxon>Marivirgaceae</taxon>
        <taxon>Marivirga</taxon>
    </lineage>
</organism>
<evidence type="ECO:0000256" key="1">
    <source>
        <dbReference type="ARBA" id="ARBA00004651"/>
    </source>
</evidence>
<comment type="subcellular location">
    <subcellularLocation>
        <location evidence="1">Cell membrane</location>
        <topology evidence="1">Multi-pass membrane protein</topology>
    </subcellularLocation>
</comment>
<gene>
    <name evidence="8" type="ORF">C9994_16115</name>
</gene>
<evidence type="ECO:0000256" key="5">
    <source>
        <dbReference type="ARBA" id="ARBA00023136"/>
    </source>
</evidence>
<evidence type="ECO:0000256" key="4">
    <source>
        <dbReference type="ARBA" id="ARBA00022989"/>
    </source>
</evidence>
<comment type="caution">
    <text evidence="8">The sequence shown here is derived from an EMBL/GenBank/DDBJ whole genome shotgun (WGS) entry which is preliminary data.</text>
</comment>
<evidence type="ECO:0000256" key="3">
    <source>
        <dbReference type="ARBA" id="ARBA00022692"/>
    </source>
</evidence>
<evidence type="ECO:0000256" key="6">
    <source>
        <dbReference type="SAM" id="Phobius"/>
    </source>
</evidence>
<feature type="transmembrane region" description="Helical" evidence="6">
    <location>
        <begin position="194"/>
        <end position="218"/>
    </location>
</feature>
<feature type="domain" description="ABC3 transporter permease C-terminal" evidence="7">
    <location>
        <begin position="115"/>
        <end position="228"/>
    </location>
</feature>
<proteinExistence type="predicted"/>
<dbReference type="GO" id="GO:0022857">
    <property type="term" value="F:transmembrane transporter activity"/>
    <property type="evidence" value="ECO:0007669"/>
    <property type="project" value="TreeGrafter"/>
</dbReference>
<reference evidence="8 9" key="1">
    <citation type="submission" date="2018-03" db="EMBL/GenBank/DDBJ databases">
        <title>Cross-interface Injection: A General Nanoliter Liquid Handling Method Applied to Single Cells Genome Amplification Automated Nanoliter Liquid Handling Applied to Single Cell Multiple Displacement Amplification.</title>
        <authorList>
            <person name="Yun J."/>
            <person name="Xu P."/>
            <person name="Xu J."/>
            <person name="Dai X."/>
            <person name="Wang Y."/>
            <person name="Zheng X."/>
            <person name="Cao C."/>
            <person name="Yi Q."/>
            <person name="Zhu Y."/>
            <person name="Wang L."/>
            <person name="Dong Z."/>
            <person name="Huang Y."/>
            <person name="Huang L."/>
            <person name="Du W."/>
        </authorList>
    </citation>
    <scope>NUCLEOTIDE SEQUENCE [LARGE SCALE GENOMIC DNA]</scope>
    <source>
        <strain evidence="8 9">Z-D1-2</strain>
    </source>
</reference>
<dbReference type="PANTHER" id="PTHR30572">
    <property type="entry name" value="MEMBRANE COMPONENT OF TRANSPORTER-RELATED"/>
    <property type="match status" value="1"/>
</dbReference>
<evidence type="ECO:0000256" key="2">
    <source>
        <dbReference type="ARBA" id="ARBA00022475"/>
    </source>
</evidence>
<accession>A0A2T4DBJ2</accession>
<dbReference type="Pfam" id="PF02687">
    <property type="entry name" value="FtsX"/>
    <property type="match status" value="1"/>
</dbReference>
<name>A0A2T4DBJ2_9BACT</name>
<evidence type="ECO:0000313" key="8">
    <source>
        <dbReference type="EMBL" id="PTB91117.1"/>
    </source>
</evidence>
<dbReference type="InterPro" id="IPR050250">
    <property type="entry name" value="Macrolide_Exporter_MacB"/>
</dbReference>
<evidence type="ECO:0000259" key="7">
    <source>
        <dbReference type="Pfam" id="PF02687"/>
    </source>
</evidence>
<dbReference type="AlphaFoldDB" id="A0A2T4DBJ2"/>
<sequence length="235" mass="26925">NEQTVKALGVENYEDMLGATVQVWGTDGQVVGIIKDFYTTSLHQEKPPIALWYEKENFTQVAVKIDNSMADNILPTIQKEWELNYPDYLFTYSYLDDTIDQFYINEARMKRTFSLFTGIALFIGAIGLLGLLSYIVQSRTKEIGVRKVLGASISEIMQLLTFDFVKLVIVAFLIAIPVSLYFMNQWLQDFTNRISISIWVFLIAFLTSVFITLLIIVYKAFRASIINPVKILKDE</sequence>
<protein>
    <recommendedName>
        <fullName evidence="7">ABC3 transporter permease C-terminal domain-containing protein</fullName>
    </recommendedName>
</protein>
<dbReference type="Proteomes" id="UP000240608">
    <property type="component" value="Unassembled WGS sequence"/>
</dbReference>
<keyword evidence="4 6" id="KW-1133">Transmembrane helix</keyword>
<dbReference type="PANTHER" id="PTHR30572:SF18">
    <property type="entry name" value="ABC-TYPE MACROLIDE FAMILY EXPORT SYSTEM PERMEASE COMPONENT 2"/>
    <property type="match status" value="1"/>
</dbReference>
<feature type="transmembrane region" description="Helical" evidence="6">
    <location>
        <begin position="156"/>
        <end position="182"/>
    </location>
</feature>
<evidence type="ECO:0000313" key="9">
    <source>
        <dbReference type="Proteomes" id="UP000240608"/>
    </source>
</evidence>
<dbReference type="EMBL" id="PYVU01000463">
    <property type="protein sequence ID" value="PTB91117.1"/>
    <property type="molecule type" value="Genomic_DNA"/>
</dbReference>
<feature type="transmembrane region" description="Helical" evidence="6">
    <location>
        <begin position="113"/>
        <end position="136"/>
    </location>
</feature>
<dbReference type="InterPro" id="IPR003838">
    <property type="entry name" value="ABC3_permease_C"/>
</dbReference>
<keyword evidence="5 6" id="KW-0472">Membrane</keyword>
<keyword evidence="3 6" id="KW-0812">Transmembrane</keyword>
<feature type="non-terminal residue" evidence="8">
    <location>
        <position position="1"/>
    </location>
</feature>